<dbReference type="Pfam" id="PF00635">
    <property type="entry name" value="Motile_Sperm"/>
    <property type="match status" value="1"/>
</dbReference>
<evidence type="ECO:0000259" key="4">
    <source>
        <dbReference type="PROSITE" id="PS50202"/>
    </source>
</evidence>
<name>A0A2P6R6F8_ROSCH</name>
<dbReference type="GO" id="GO:0061817">
    <property type="term" value="P:endoplasmic reticulum-plasma membrane tethering"/>
    <property type="evidence" value="ECO:0007669"/>
    <property type="project" value="TreeGrafter"/>
</dbReference>
<evidence type="ECO:0000313" key="6">
    <source>
        <dbReference type="Proteomes" id="UP000238479"/>
    </source>
</evidence>
<dbReference type="STRING" id="74649.A0A2P6R6F8"/>
<evidence type="ECO:0000256" key="3">
    <source>
        <dbReference type="SAM" id="Phobius"/>
    </source>
</evidence>
<dbReference type="GO" id="GO:0005886">
    <property type="term" value="C:plasma membrane"/>
    <property type="evidence" value="ECO:0007669"/>
    <property type="project" value="TreeGrafter"/>
</dbReference>
<proteinExistence type="inferred from homology"/>
<accession>A0A2P6R6F8</accession>
<dbReference type="FunFam" id="2.60.40.10:FF:000813">
    <property type="entry name" value="Vesicle-associated protein 1-1"/>
    <property type="match status" value="1"/>
</dbReference>
<dbReference type="GO" id="GO:0090158">
    <property type="term" value="P:endoplasmic reticulum membrane organization"/>
    <property type="evidence" value="ECO:0007669"/>
    <property type="project" value="TreeGrafter"/>
</dbReference>
<protein>
    <submittedName>
        <fullName evidence="5">Putative major sperm protein (MSP)</fullName>
    </submittedName>
</protein>
<dbReference type="AlphaFoldDB" id="A0A2P6R6F8"/>
<dbReference type="InterPro" id="IPR000535">
    <property type="entry name" value="MSP_dom"/>
</dbReference>
<dbReference type="PANTHER" id="PTHR10809">
    <property type="entry name" value="VESICLE-ASSOCIATED MEMBRANE PROTEIN-ASSOCIATED PROTEIN"/>
    <property type="match status" value="1"/>
</dbReference>
<organism evidence="5 6">
    <name type="scientific">Rosa chinensis</name>
    <name type="common">China rose</name>
    <dbReference type="NCBI Taxonomy" id="74649"/>
    <lineage>
        <taxon>Eukaryota</taxon>
        <taxon>Viridiplantae</taxon>
        <taxon>Streptophyta</taxon>
        <taxon>Embryophyta</taxon>
        <taxon>Tracheophyta</taxon>
        <taxon>Spermatophyta</taxon>
        <taxon>Magnoliopsida</taxon>
        <taxon>eudicotyledons</taxon>
        <taxon>Gunneridae</taxon>
        <taxon>Pentapetalae</taxon>
        <taxon>rosids</taxon>
        <taxon>fabids</taxon>
        <taxon>Rosales</taxon>
        <taxon>Rosaceae</taxon>
        <taxon>Rosoideae</taxon>
        <taxon>Rosoideae incertae sedis</taxon>
        <taxon>Rosa</taxon>
    </lineage>
</organism>
<keyword evidence="3" id="KW-1133">Transmembrane helix</keyword>
<reference evidence="5 6" key="1">
    <citation type="journal article" date="2018" name="Nat. Genet.">
        <title>The Rosa genome provides new insights in the design of modern roses.</title>
        <authorList>
            <person name="Bendahmane M."/>
        </authorList>
    </citation>
    <scope>NUCLEOTIDE SEQUENCE [LARGE SCALE GENOMIC DNA]</scope>
    <source>
        <strain evidence="6">cv. Old Blush</strain>
    </source>
</reference>
<dbReference type="InterPro" id="IPR016763">
    <property type="entry name" value="VAP"/>
</dbReference>
<sequence>MMNSIVEIHPKELKFIVELKKQSSCSIRLTNMSDHHVAFKVKTTSPKKYCVRPNVGVILPKSACEFSVTMQAQKTALPDMDCRDKFLIQSTIVSSGTTDADITASMFAKDEGKHVEEKKLRVILMSPPDSPILSPIKVDLKQGQGNEASILNDQVFGGVETLPQHKMVTKDVKFRVVNSEESKPSKDTEVKPAKHVELKLRREEELKPAKAVELKLPKYEEVKAINDVESRPTYATDMEPARDVVLEPVDVVELEPAKDMELKPSGDLLLKLAKEQEADKAQVVENLKLVKDIEEMKSKLLELELKLSQAEVTISKLTEERSSSIEEIKDLQKQLGHLSKGGVQRVEFSLLFGCTVALFSVLLVTAIAVKSLCMKVVSSL</sequence>
<dbReference type="OrthoDB" id="264603at2759"/>
<dbReference type="PANTHER" id="PTHR10809:SF45">
    <property type="entry name" value="VESICLE-ASSOCIATED PROTEIN 2-2"/>
    <property type="match status" value="1"/>
</dbReference>
<dbReference type="Proteomes" id="UP000238479">
    <property type="component" value="Chromosome 3"/>
</dbReference>
<dbReference type="OMA" id="AESAHHW"/>
<dbReference type="EMBL" id="PDCK01000041">
    <property type="protein sequence ID" value="PRQ41989.1"/>
    <property type="molecule type" value="Genomic_DNA"/>
</dbReference>
<dbReference type="SUPFAM" id="SSF49354">
    <property type="entry name" value="PapD-like"/>
    <property type="match status" value="1"/>
</dbReference>
<keyword evidence="3" id="KW-0812">Transmembrane</keyword>
<keyword evidence="6" id="KW-1185">Reference proteome</keyword>
<dbReference type="GO" id="GO:0005789">
    <property type="term" value="C:endoplasmic reticulum membrane"/>
    <property type="evidence" value="ECO:0007669"/>
    <property type="project" value="InterPro"/>
</dbReference>
<feature type="coiled-coil region" evidence="2">
    <location>
        <begin position="286"/>
        <end position="334"/>
    </location>
</feature>
<comment type="caution">
    <text evidence="5">The sequence shown here is derived from an EMBL/GenBank/DDBJ whole genome shotgun (WGS) entry which is preliminary data.</text>
</comment>
<dbReference type="PROSITE" id="PS50202">
    <property type="entry name" value="MSP"/>
    <property type="match status" value="1"/>
</dbReference>
<evidence type="ECO:0000256" key="1">
    <source>
        <dbReference type="ARBA" id="ARBA00008932"/>
    </source>
</evidence>
<evidence type="ECO:0000313" key="5">
    <source>
        <dbReference type="EMBL" id="PRQ41989.1"/>
    </source>
</evidence>
<evidence type="ECO:0000256" key="2">
    <source>
        <dbReference type="SAM" id="Coils"/>
    </source>
</evidence>
<keyword evidence="2" id="KW-0175">Coiled coil</keyword>
<feature type="domain" description="MSP" evidence="4">
    <location>
        <begin position="5"/>
        <end position="125"/>
    </location>
</feature>
<dbReference type="Gene3D" id="2.60.40.10">
    <property type="entry name" value="Immunoglobulins"/>
    <property type="match status" value="1"/>
</dbReference>
<dbReference type="InterPro" id="IPR008962">
    <property type="entry name" value="PapD-like_sf"/>
</dbReference>
<gene>
    <name evidence="5" type="ORF">RchiOBHm_Chr3g0452761</name>
</gene>
<dbReference type="InterPro" id="IPR013783">
    <property type="entry name" value="Ig-like_fold"/>
</dbReference>
<dbReference type="Gramene" id="PRQ41989">
    <property type="protein sequence ID" value="PRQ41989"/>
    <property type="gene ID" value="RchiOBHm_Chr3g0452761"/>
</dbReference>
<keyword evidence="3" id="KW-0472">Membrane</keyword>
<feature type="transmembrane region" description="Helical" evidence="3">
    <location>
        <begin position="348"/>
        <end position="369"/>
    </location>
</feature>
<comment type="similarity">
    <text evidence="1">Belongs to the VAMP-associated protein (VAP) (TC 9.B.17) family.</text>
</comment>